<feature type="region of interest" description="Disordered" evidence="1">
    <location>
        <begin position="1"/>
        <end position="75"/>
    </location>
</feature>
<evidence type="ECO:0000313" key="2">
    <source>
        <dbReference type="EMBL" id="KAF4976571.1"/>
    </source>
</evidence>
<name>A0A8H4UH83_9HYPO</name>
<gene>
    <name evidence="2" type="ORF">FZEAL_6782</name>
</gene>
<dbReference type="AlphaFoldDB" id="A0A8H4UH83"/>
<dbReference type="EMBL" id="JABEYC010000519">
    <property type="protein sequence ID" value="KAF4976571.1"/>
    <property type="molecule type" value="Genomic_DNA"/>
</dbReference>
<feature type="region of interest" description="Disordered" evidence="1">
    <location>
        <begin position="101"/>
        <end position="153"/>
    </location>
</feature>
<accession>A0A8H4UH83</accession>
<sequence>MAQLPIRRVPGGPSPRQQDNFPFIEMAWPRSRQHGSLPEGTGKLPHQDSHSSIPESGPESGLPWEPAPHSPVRGPMVPVVAGWKALGSTKGFPKAWYVGSCRQRGPIEPSPADGDPCKPPISGASRSRRNQSKTRADGKLVRRPPSSSSLCPGLAPVDYPTSCRAIASQARV</sequence>
<reference evidence="2" key="2">
    <citation type="submission" date="2020-05" db="EMBL/GenBank/DDBJ databases">
        <authorList>
            <person name="Kim H.-S."/>
            <person name="Proctor R.H."/>
            <person name="Brown D.W."/>
        </authorList>
    </citation>
    <scope>NUCLEOTIDE SEQUENCE</scope>
    <source>
        <strain evidence="2">NRRL 22465</strain>
    </source>
</reference>
<evidence type="ECO:0000313" key="3">
    <source>
        <dbReference type="Proteomes" id="UP000635477"/>
    </source>
</evidence>
<proteinExistence type="predicted"/>
<evidence type="ECO:0000256" key="1">
    <source>
        <dbReference type="SAM" id="MobiDB-lite"/>
    </source>
</evidence>
<reference evidence="2" key="1">
    <citation type="journal article" date="2020" name="BMC Genomics">
        <title>Correction to: Identification and distribution of gene clusters required for synthesis of sphingolipid metabolism inhibitors in diverse species of the filamentous fungus Fusarium.</title>
        <authorList>
            <person name="Kim H.S."/>
            <person name="Lohmar J.M."/>
            <person name="Busman M."/>
            <person name="Brown D.W."/>
            <person name="Naumann T.A."/>
            <person name="Divon H.H."/>
            <person name="Lysoe E."/>
            <person name="Uhlig S."/>
            <person name="Proctor R.H."/>
        </authorList>
    </citation>
    <scope>NUCLEOTIDE SEQUENCE</scope>
    <source>
        <strain evidence="2">NRRL 22465</strain>
    </source>
</reference>
<organism evidence="2 3">
    <name type="scientific">Fusarium zealandicum</name>
    <dbReference type="NCBI Taxonomy" id="1053134"/>
    <lineage>
        <taxon>Eukaryota</taxon>
        <taxon>Fungi</taxon>
        <taxon>Dikarya</taxon>
        <taxon>Ascomycota</taxon>
        <taxon>Pezizomycotina</taxon>
        <taxon>Sordariomycetes</taxon>
        <taxon>Hypocreomycetidae</taxon>
        <taxon>Hypocreales</taxon>
        <taxon>Nectriaceae</taxon>
        <taxon>Fusarium</taxon>
        <taxon>Fusarium staphyleae species complex</taxon>
    </lineage>
</organism>
<dbReference type="Proteomes" id="UP000635477">
    <property type="component" value="Unassembled WGS sequence"/>
</dbReference>
<protein>
    <submittedName>
        <fullName evidence="2">Uncharacterized protein</fullName>
    </submittedName>
</protein>
<keyword evidence="3" id="KW-1185">Reference proteome</keyword>
<comment type="caution">
    <text evidence="2">The sequence shown here is derived from an EMBL/GenBank/DDBJ whole genome shotgun (WGS) entry which is preliminary data.</text>
</comment>